<proteinExistence type="inferred from homology"/>
<gene>
    <name evidence="6" type="ORF">BCM40_14865</name>
</gene>
<reference evidence="6" key="1">
    <citation type="submission" date="2016-10" db="EMBL/GenBank/DDBJ databases">
        <authorList>
            <person name="See-Too W.S."/>
        </authorList>
    </citation>
    <scope>NUCLEOTIDE SEQUENCE</scope>
    <source>
        <strain evidence="6">DSM 22276</strain>
    </source>
</reference>
<dbReference type="Pfam" id="PF13732">
    <property type="entry name" value="DrrA1-3_C"/>
    <property type="match status" value="1"/>
</dbReference>
<dbReference type="AlphaFoldDB" id="A0A1C7ELM6"/>
<organism evidence="6 7">
    <name type="scientific">Planococcus donghaensis</name>
    <dbReference type="NCBI Taxonomy" id="414778"/>
    <lineage>
        <taxon>Bacteria</taxon>
        <taxon>Bacillati</taxon>
        <taxon>Bacillota</taxon>
        <taxon>Bacilli</taxon>
        <taxon>Bacillales</taxon>
        <taxon>Caryophanaceae</taxon>
        <taxon>Planococcus</taxon>
    </lineage>
</organism>
<evidence type="ECO:0000256" key="3">
    <source>
        <dbReference type="ARBA" id="ARBA00022741"/>
    </source>
</evidence>
<dbReference type="OrthoDB" id="9801987at2"/>
<dbReference type="Proteomes" id="UP000092495">
    <property type="component" value="Chromosome"/>
</dbReference>
<dbReference type="InterPro" id="IPR017871">
    <property type="entry name" value="ABC_transporter-like_CS"/>
</dbReference>
<dbReference type="PANTHER" id="PTHR42711:SF5">
    <property type="entry name" value="ABC TRANSPORTER ATP-BINDING PROTEIN NATA"/>
    <property type="match status" value="1"/>
</dbReference>
<dbReference type="KEGG" id="pdg:BCM40_14865"/>
<dbReference type="InterPro" id="IPR027417">
    <property type="entry name" value="P-loop_NTPase"/>
</dbReference>
<evidence type="ECO:0000256" key="2">
    <source>
        <dbReference type="ARBA" id="ARBA00022448"/>
    </source>
</evidence>
<evidence type="ECO:0000256" key="1">
    <source>
        <dbReference type="ARBA" id="ARBA00005417"/>
    </source>
</evidence>
<dbReference type="InterPro" id="IPR050763">
    <property type="entry name" value="ABC_transporter_ATP-binding"/>
</dbReference>
<feature type="domain" description="ABC transporter" evidence="5">
    <location>
        <begin position="4"/>
        <end position="229"/>
    </location>
</feature>
<name>A0A1C7ELM6_9BACL</name>
<dbReference type="SUPFAM" id="SSF52540">
    <property type="entry name" value="P-loop containing nucleoside triphosphate hydrolases"/>
    <property type="match status" value="1"/>
</dbReference>
<comment type="similarity">
    <text evidence="1">Belongs to the ABC transporter superfamily.</text>
</comment>
<dbReference type="PROSITE" id="PS50893">
    <property type="entry name" value="ABC_TRANSPORTER_2"/>
    <property type="match status" value="1"/>
</dbReference>
<dbReference type="CDD" id="cd03230">
    <property type="entry name" value="ABC_DR_subfamily_A"/>
    <property type="match status" value="1"/>
</dbReference>
<evidence type="ECO:0000259" key="5">
    <source>
        <dbReference type="PROSITE" id="PS50893"/>
    </source>
</evidence>
<keyword evidence="4 6" id="KW-0067">ATP-binding</keyword>
<accession>A0A1C7ELM6</accession>
<dbReference type="GO" id="GO:0005524">
    <property type="term" value="F:ATP binding"/>
    <property type="evidence" value="ECO:0007669"/>
    <property type="project" value="UniProtKB-KW"/>
</dbReference>
<evidence type="ECO:0000313" key="7">
    <source>
        <dbReference type="Proteomes" id="UP000092495"/>
    </source>
</evidence>
<keyword evidence="3" id="KW-0547">Nucleotide-binding</keyword>
<dbReference type="PROSITE" id="PS00211">
    <property type="entry name" value="ABC_TRANSPORTER_1"/>
    <property type="match status" value="1"/>
</dbReference>
<dbReference type="PANTHER" id="PTHR42711">
    <property type="entry name" value="ABC TRANSPORTER ATP-BINDING PROTEIN"/>
    <property type="match status" value="1"/>
</dbReference>
<protein>
    <submittedName>
        <fullName evidence="6">ABC transporter ATP-binding protein</fullName>
    </submittedName>
</protein>
<keyword evidence="2" id="KW-0813">Transport</keyword>
<dbReference type="STRING" id="414778.BCM40_14865"/>
<dbReference type="Pfam" id="PF00005">
    <property type="entry name" value="ABC_tran"/>
    <property type="match status" value="1"/>
</dbReference>
<sequence>MTVLRTVDLTKKFGDFAALDKVNIEVGEGEVYGFIGPNGSGKSTTLRVLLGILKATEGRAEIFGKDSWKEAVEIHKRVAYVPGEVSLWPNLTGGEVIDLLVKLRGGNDYNRREELIQKFDLDPSKKCRTYSKGNRQKVALIAALSSDVDLYILDEPTSGLDPLMERTFQEYIIEEKKQGKSILLSSHILSEVEKLCDKVAIIREGKIIETGSLKDLRHLTGTILLVETKKPILDLANVRGVSGIQPKGNAVSFQVDSGEVAGVISYISQFEIVRIESSPPTLEQLFMRHYEVTDKTTGAGAGGEA</sequence>
<dbReference type="GO" id="GO:0016887">
    <property type="term" value="F:ATP hydrolysis activity"/>
    <property type="evidence" value="ECO:0007669"/>
    <property type="project" value="InterPro"/>
</dbReference>
<dbReference type="SMART" id="SM00382">
    <property type="entry name" value="AAA"/>
    <property type="match status" value="1"/>
</dbReference>
<dbReference type="EMBL" id="CP016543">
    <property type="protein sequence ID" value="ANU24556.1"/>
    <property type="molecule type" value="Genomic_DNA"/>
</dbReference>
<dbReference type="RefSeq" id="WP_065527496.1">
    <property type="nucleotide sequence ID" value="NZ_CP016543.2"/>
</dbReference>
<dbReference type="InterPro" id="IPR003593">
    <property type="entry name" value="AAA+_ATPase"/>
</dbReference>
<dbReference type="InterPro" id="IPR003439">
    <property type="entry name" value="ABC_transporter-like_ATP-bd"/>
</dbReference>
<evidence type="ECO:0000313" key="6">
    <source>
        <dbReference type="EMBL" id="ANU24556.1"/>
    </source>
</evidence>
<evidence type="ECO:0000256" key="4">
    <source>
        <dbReference type="ARBA" id="ARBA00022840"/>
    </source>
</evidence>
<dbReference type="InterPro" id="IPR025302">
    <property type="entry name" value="DrrA1/2-like_C"/>
</dbReference>
<dbReference type="Gene3D" id="3.40.50.300">
    <property type="entry name" value="P-loop containing nucleotide triphosphate hydrolases"/>
    <property type="match status" value="1"/>
</dbReference>
<keyword evidence="7" id="KW-1185">Reference proteome</keyword>